<dbReference type="EMBL" id="DUFW01000097">
    <property type="protein sequence ID" value="HIH22065.1"/>
    <property type="molecule type" value="Genomic_DNA"/>
</dbReference>
<gene>
    <name evidence="2" type="ORF">HA222_05420</name>
</gene>
<reference evidence="3" key="1">
    <citation type="journal article" date="2020" name="bioRxiv">
        <title>A rank-normalized archaeal taxonomy based on genome phylogeny resolves widespread incomplete and uneven classifications.</title>
        <authorList>
            <person name="Rinke C."/>
            <person name="Chuvochina M."/>
            <person name="Mussig A.J."/>
            <person name="Chaumeil P.-A."/>
            <person name="Waite D.W."/>
            <person name="Whitman W.B."/>
            <person name="Parks D.H."/>
            <person name="Hugenholtz P."/>
        </authorList>
    </citation>
    <scope>NUCLEOTIDE SEQUENCE [LARGE SCALE GENOMIC DNA]</scope>
</reference>
<organism evidence="2 3">
    <name type="scientific">Candidatus Iainarchaeum sp</name>
    <dbReference type="NCBI Taxonomy" id="3101447"/>
    <lineage>
        <taxon>Archaea</taxon>
        <taxon>Candidatus Iainarchaeota</taxon>
        <taxon>Candidatus Iainarchaeia</taxon>
        <taxon>Candidatus Iainarchaeales</taxon>
        <taxon>Candidatus Iainarchaeaceae</taxon>
        <taxon>Candidatus Iainarchaeum</taxon>
    </lineage>
</organism>
<dbReference type="Pfam" id="PF05016">
    <property type="entry name" value="ParE_toxin"/>
    <property type="match status" value="1"/>
</dbReference>
<dbReference type="Gene3D" id="3.30.2310.20">
    <property type="entry name" value="RelE-like"/>
    <property type="match status" value="1"/>
</dbReference>
<dbReference type="PANTHER" id="PTHR35601">
    <property type="entry name" value="TOXIN RELE"/>
    <property type="match status" value="1"/>
</dbReference>
<evidence type="ECO:0000313" key="2">
    <source>
        <dbReference type="EMBL" id="HIH22065.1"/>
    </source>
</evidence>
<dbReference type="PANTHER" id="PTHR35601:SF1">
    <property type="entry name" value="TOXIN RELE"/>
    <property type="match status" value="1"/>
</dbReference>
<keyword evidence="1" id="KW-1277">Toxin-antitoxin system</keyword>
<accession>A0A7J4K0L2</accession>
<evidence type="ECO:0000256" key="1">
    <source>
        <dbReference type="ARBA" id="ARBA00022649"/>
    </source>
</evidence>
<proteinExistence type="predicted"/>
<dbReference type="SUPFAM" id="SSF143011">
    <property type="entry name" value="RelE-like"/>
    <property type="match status" value="1"/>
</dbReference>
<dbReference type="InterPro" id="IPR035093">
    <property type="entry name" value="RelE/ParE_toxin_dom_sf"/>
</dbReference>
<dbReference type="Proteomes" id="UP000590964">
    <property type="component" value="Unassembled WGS sequence"/>
</dbReference>
<protein>
    <submittedName>
        <fullName evidence="2">Type II toxin-antitoxin system RelE/ParE family toxin</fullName>
    </submittedName>
</protein>
<dbReference type="AlphaFoldDB" id="A0A7J4K0L2"/>
<sequence length="89" mass="10470">MWTVSFTQRARKDLHSLELLIAQRIVSKIEQSASSPERHWEKVVGTQYHKIRAGDYRALAVLDFQNKIIEVRRAGHRKNIYKQLKKGKI</sequence>
<dbReference type="InterPro" id="IPR007712">
    <property type="entry name" value="RelE/ParE_toxin"/>
</dbReference>
<evidence type="ECO:0000313" key="3">
    <source>
        <dbReference type="Proteomes" id="UP000590964"/>
    </source>
</evidence>
<name>A0A7J4K0L2_9ARCH</name>
<comment type="caution">
    <text evidence="2">The sequence shown here is derived from an EMBL/GenBank/DDBJ whole genome shotgun (WGS) entry which is preliminary data.</text>
</comment>